<feature type="domain" description="TIR" evidence="12">
    <location>
        <begin position="214"/>
        <end position="359"/>
    </location>
</feature>
<dbReference type="FunFam" id="1.10.150.50:FF:000043">
    <property type="entry name" value="Sterile alpha and TIR motif-containing 1"/>
    <property type="match status" value="1"/>
</dbReference>
<dbReference type="FunFam" id="1.10.150.50:FF:000101">
    <property type="entry name" value="Sterile alpha and TIR motif-containing protein tir-1"/>
    <property type="match status" value="1"/>
</dbReference>
<evidence type="ECO:0000259" key="12">
    <source>
        <dbReference type="PROSITE" id="PS50104"/>
    </source>
</evidence>
<accession>A0A914C132</accession>
<dbReference type="SMART" id="SM00255">
    <property type="entry name" value="TIR"/>
    <property type="match status" value="1"/>
</dbReference>
<dbReference type="GO" id="GO:0045087">
    <property type="term" value="P:innate immune response"/>
    <property type="evidence" value="ECO:0007669"/>
    <property type="project" value="UniProtKB-KW"/>
</dbReference>
<dbReference type="InterPro" id="IPR000157">
    <property type="entry name" value="TIR_dom"/>
</dbReference>
<evidence type="ECO:0000256" key="1">
    <source>
        <dbReference type="ARBA" id="ARBA00004496"/>
    </source>
</evidence>
<dbReference type="FunFam" id="3.40.50.10140:FF:000023">
    <property type="entry name" value="Sterile alpha and TIR motif-containing protein tir-1"/>
    <property type="match status" value="1"/>
</dbReference>
<dbReference type="Gene3D" id="3.40.50.10140">
    <property type="entry name" value="Toll/interleukin-1 receptor homology (TIR) domain"/>
    <property type="match status" value="1"/>
</dbReference>
<comment type="subcellular location">
    <subcellularLocation>
        <location evidence="1">Cytoplasm</location>
    </subcellularLocation>
</comment>
<evidence type="ECO:0000256" key="6">
    <source>
        <dbReference type="ARBA" id="ARBA00022737"/>
    </source>
</evidence>
<dbReference type="GO" id="GO:0035591">
    <property type="term" value="F:signaling adaptor activity"/>
    <property type="evidence" value="ECO:0007669"/>
    <property type="project" value="InterPro"/>
</dbReference>
<dbReference type="InterPro" id="IPR035897">
    <property type="entry name" value="Toll_tir_struct_dom_sf"/>
</dbReference>
<feature type="compositionally biased region" description="Low complexity" evidence="11">
    <location>
        <begin position="373"/>
        <end position="382"/>
    </location>
</feature>
<dbReference type="PROSITE" id="PS50105">
    <property type="entry name" value="SAM_DOMAIN"/>
    <property type="match status" value="1"/>
</dbReference>
<dbReference type="GO" id="GO:0030425">
    <property type="term" value="C:dendrite"/>
    <property type="evidence" value="ECO:0007669"/>
    <property type="project" value="TreeGrafter"/>
</dbReference>
<evidence type="ECO:0000256" key="4">
    <source>
        <dbReference type="ARBA" id="ARBA00022490"/>
    </source>
</evidence>
<dbReference type="GO" id="GO:0019677">
    <property type="term" value="P:NAD+ catabolic process"/>
    <property type="evidence" value="ECO:0007669"/>
    <property type="project" value="UniProtKB-ARBA"/>
</dbReference>
<dbReference type="Proteomes" id="UP000887540">
    <property type="component" value="Unplaced"/>
</dbReference>
<evidence type="ECO:0000256" key="10">
    <source>
        <dbReference type="ARBA" id="ARBA00047304"/>
    </source>
</evidence>
<evidence type="ECO:0000313" key="15">
    <source>
        <dbReference type="WBParaSite" id="ACRNAN_Path_1478.g5782.t1"/>
    </source>
</evidence>
<dbReference type="WBParaSite" id="ACRNAN_Path_1478.g5782.t1">
    <property type="protein sequence ID" value="ACRNAN_Path_1478.g5782.t1"/>
    <property type="gene ID" value="ACRNAN_Path_1478.g5782"/>
</dbReference>
<dbReference type="SMART" id="SM00454">
    <property type="entry name" value="SAM"/>
    <property type="match status" value="2"/>
</dbReference>
<organism evidence="14 15">
    <name type="scientific">Acrobeloides nanus</name>
    <dbReference type="NCBI Taxonomy" id="290746"/>
    <lineage>
        <taxon>Eukaryota</taxon>
        <taxon>Metazoa</taxon>
        <taxon>Ecdysozoa</taxon>
        <taxon>Nematoda</taxon>
        <taxon>Chromadorea</taxon>
        <taxon>Rhabditida</taxon>
        <taxon>Tylenchina</taxon>
        <taxon>Cephalobomorpha</taxon>
        <taxon>Cephaloboidea</taxon>
        <taxon>Cephalobidae</taxon>
        <taxon>Acrobeloides</taxon>
    </lineage>
</organism>
<keyword evidence="6" id="KW-0677">Repeat</keyword>
<dbReference type="PANTHER" id="PTHR22998">
    <property type="entry name" value="SARM1"/>
    <property type="match status" value="1"/>
</dbReference>
<keyword evidence="14" id="KW-1185">Reference proteome</keyword>
<feature type="compositionally biased region" description="Polar residues" evidence="11">
    <location>
        <begin position="413"/>
        <end position="423"/>
    </location>
</feature>
<dbReference type="EC" id="3.2.2.6" evidence="3"/>
<evidence type="ECO:0000256" key="3">
    <source>
        <dbReference type="ARBA" id="ARBA00011982"/>
    </source>
</evidence>
<evidence type="ECO:0000256" key="11">
    <source>
        <dbReference type="SAM" id="MobiDB-lite"/>
    </source>
</evidence>
<dbReference type="Pfam" id="PF13676">
    <property type="entry name" value="TIR_2"/>
    <property type="match status" value="1"/>
</dbReference>
<evidence type="ECO:0000256" key="2">
    <source>
        <dbReference type="ARBA" id="ARBA00008291"/>
    </source>
</evidence>
<name>A0A914C132_9BILA</name>
<dbReference type="GO" id="GO:0048678">
    <property type="term" value="P:response to axon injury"/>
    <property type="evidence" value="ECO:0007669"/>
    <property type="project" value="InterPro"/>
</dbReference>
<keyword evidence="5" id="KW-0399">Innate immunity</keyword>
<keyword evidence="8" id="KW-0391">Immunity</keyword>
<dbReference type="Pfam" id="PF00536">
    <property type="entry name" value="SAM_1"/>
    <property type="match status" value="1"/>
</dbReference>
<dbReference type="InterPro" id="IPR001660">
    <property type="entry name" value="SAM"/>
</dbReference>
<sequence>MAAFHFTMEAAIKKDQQKLEVLQEIGSIEALKEVASSPDELAAKFASDALTIIGEEVPYKLSQQVPCWSISDVQYWVEKIGFGSFARAFKDHMVDGDLLLLLTEKELEEDIGMKSNLLRKRFMRELESLKIAADYSSVDESQLDQFLMSLSSELSVYTYKMLGNGLNRNLLPHLTNDMMKTVCGIDNPIHRLKLRQALQDSKHIDDIEVAILSKQIDVFISYRRSTGNQLASLIKVLLQLRGYKVFIDVDKLYAGKFDSHLLKNIQAAKHFILVLTPHSLDRLLNDNNCEDWIHKELHCAFEHHKNVIPIFDQQFEFPVVESELPDDIRQITKFNGVRWVHDYQEACIDKVERFIKGELNRTPSLGPSQLAVRPPTTTTTRKPTYKLGSSATTQVRGSVTNVAKPKQQLEAGSITSSFRSSSMEKQRKKLISSSVSTVYSEK</sequence>
<reference evidence="15" key="1">
    <citation type="submission" date="2022-11" db="UniProtKB">
        <authorList>
            <consortium name="WormBaseParasite"/>
        </authorList>
    </citation>
    <scope>IDENTIFICATION</scope>
</reference>
<feature type="compositionally biased region" description="Polar residues" evidence="11">
    <location>
        <begin position="431"/>
        <end position="442"/>
    </location>
</feature>
<dbReference type="InterPro" id="IPR039184">
    <property type="entry name" value="SARM1"/>
</dbReference>
<dbReference type="PROSITE" id="PS50104">
    <property type="entry name" value="TIR"/>
    <property type="match status" value="1"/>
</dbReference>
<dbReference type="GO" id="GO:0007165">
    <property type="term" value="P:signal transduction"/>
    <property type="evidence" value="ECO:0007669"/>
    <property type="project" value="InterPro"/>
</dbReference>
<dbReference type="GO" id="GO:0044297">
    <property type="term" value="C:cell body"/>
    <property type="evidence" value="ECO:0007669"/>
    <property type="project" value="UniProtKB-ARBA"/>
</dbReference>
<comment type="catalytic activity">
    <reaction evidence="10">
        <text>NAD(+) + H2O = ADP-D-ribose + nicotinamide + H(+)</text>
        <dbReference type="Rhea" id="RHEA:16301"/>
        <dbReference type="ChEBI" id="CHEBI:15377"/>
        <dbReference type="ChEBI" id="CHEBI:15378"/>
        <dbReference type="ChEBI" id="CHEBI:17154"/>
        <dbReference type="ChEBI" id="CHEBI:57540"/>
        <dbReference type="ChEBI" id="CHEBI:57967"/>
        <dbReference type="EC" id="3.2.2.6"/>
    </reaction>
    <physiologicalReaction direction="left-to-right" evidence="10">
        <dbReference type="Rhea" id="RHEA:16302"/>
    </physiologicalReaction>
</comment>
<dbReference type="SUPFAM" id="SSF47769">
    <property type="entry name" value="SAM/Pointed domain"/>
    <property type="match status" value="2"/>
</dbReference>
<dbReference type="CDD" id="cd09502">
    <property type="entry name" value="SAM_SARM1-like_repeat2"/>
    <property type="match status" value="1"/>
</dbReference>
<proteinExistence type="inferred from homology"/>
<dbReference type="Pfam" id="PF07647">
    <property type="entry name" value="SAM_2"/>
    <property type="match status" value="1"/>
</dbReference>
<protein>
    <recommendedName>
        <fullName evidence="3">ADP-ribosyl cyclase/cyclic ADP-ribose hydrolase</fullName>
        <ecNumber evidence="3">3.2.2.6</ecNumber>
    </recommendedName>
</protein>
<evidence type="ECO:0000256" key="8">
    <source>
        <dbReference type="ARBA" id="ARBA00022859"/>
    </source>
</evidence>
<feature type="domain" description="SAM" evidence="13">
    <location>
        <begin position="68"/>
        <end position="132"/>
    </location>
</feature>
<keyword evidence="4" id="KW-0963">Cytoplasm</keyword>
<evidence type="ECO:0000256" key="5">
    <source>
        <dbReference type="ARBA" id="ARBA00022588"/>
    </source>
</evidence>
<keyword evidence="7" id="KW-0378">Hydrolase</keyword>
<dbReference type="Gene3D" id="1.10.150.50">
    <property type="entry name" value="Transcription Factor, Ets-1"/>
    <property type="match status" value="2"/>
</dbReference>
<comment type="similarity">
    <text evidence="2">Belongs to the SARM1 family.</text>
</comment>
<dbReference type="GO" id="GO:0005737">
    <property type="term" value="C:cytoplasm"/>
    <property type="evidence" value="ECO:0007669"/>
    <property type="project" value="UniProtKB-SubCell"/>
</dbReference>
<dbReference type="GO" id="GO:0003953">
    <property type="term" value="F:NAD+ nucleosidase activity"/>
    <property type="evidence" value="ECO:0007669"/>
    <property type="project" value="InterPro"/>
</dbReference>
<dbReference type="PANTHER" id="PTHR22998:SF1">
    <property type="entry name" value="NAD(+) HYDROLASE SARM1"/>
    <property type="match status" value="1"/>
</dbReference>
<dbReference type="AlphaFoldDB" id="A0A914C132"/>
<feature type="region of interest" description="Disordered" evidence="11">
    <location>
        <begin position="402"/>
        <end position="442"/>
    </location>
</feature>
<evidence type="ECO:0000256" key="9">
    <source>
        <dbReference type="ARBA" id="ARBA00023027"/>
    </source>
</evidence>
<feature type="region of interest" description="Disordered" evidence="11">
    <location>
        <begin position="365"/>
        <end position="384"/>
    </location>
</feature>
<evidence type="ECO:0000259" key="13">
    <source>
        <dbReference type="PROSITE" id="PS50105"/>
    </source>
</evidence>
<dbReference type="SUPFAM" id="SSF52200">
    <property type="entry name" value="Toll/Interleukin receptor TIR domain"/>
    <property type="match status" value="1"/>
</dbReference>
<keyword evidence="9" id="KW-0520">NAD</keyword>
<dbReference type="InterPro" id="IPR013761">
    <property type="entry name" value="SAM/pointed_sf"/>
</dbReference>
<dbReference type="GO" id="GO:0061809">
    <property type="term" value="F:NAD+ nucleosidase activity, cyclic ADP-ribose generating"/>
    <property type="evidence" value="ECO:0007669"/>
    <property type="project" value="UniProtKB-EC"/>
</dbReference>
<evidence type="ECO:0000313" key="14">
    <source>
        <dbReference type="Proteomes" id="UP000887540"/>
    </source>
</evidence>
<dbReference type="GO" id="GO:0034128">
    <property type="term" value="P:negative regulation of MyD88-independent toll-like receptor signaling pathway"/>
    <property type="evidence" value="ECO:0007669"/>
    <property type="project" value="InterPro"/>
</dbReference>
<evidence type="ECO:0000256" key="7">
    <source>
        <dbReference type="ARBA" id="ARBA00022801"/>
    </source>
</evidence>